<dbReference type="AlphaFoldDB" id="A0A8H3EHD8"/>
<evidence type="ECO:0000256" key="1">
    <source>
        <dbReference type="SAM" id="MobiDB-lite"/>
    </source>
</evidence>
<evidence type="ECO:0000313" key="4">
    <source>
        <dbReference type="Proteomes" id="UP000664169"/>
    </source>
</evidence>
<dbReference type="Pfam" id="PF14420">
    <property type="entry name" value="Clr5"/>
    <property type="match status" value="1"/>
</dbReference>
<dbReference type="PANTHER" id="PTHR38788">
    <property type="entry name" value="CLR5 DOMAIN-CONTAINING PROTEIN"/>
    <property type="match status" value="1"/>
</dbReference>
<proteinExistence type="predicted"/>
<gene>
    <name evidence="3" type="ORF">GOMPHAMPRED_003308</name>
</gene>
<evidence type="ECO:0000259" key="2">
    <source>
        <dbReference type="Pfam" id="PF14420"/>
    </source>
</evidence>
<comment type="caution">
    <text evidence="3">The sequence shown here is derived from an EMBL/GenBank/DDBJ whole genome shotgun (WGS) entry which is preliminary data.</text>
</comment>
<feature type="compositionally biased region" description="Polar residues" evidence="1">
    <location>
        <begin position="165"/>
        <end position="179"/>
    </location>
</feature>
<reference evidence="3" key="1">
    <citation type="submission" date="2021-03" db="EMBL/GenBank/DDBJ databases">
        <authorList>
            <person name="Tagirdzhanova G."/>
        </authorList>
    </citation>
    <scope>NUCLEOTIDE SEQUENCE</scope>
</reference>
<sequence length="513" mass="57569">MASFTPQNLALYLVDNGIITNTALFQLGLMEDLLPQSNILDPIWMFYECGLQRFIMPGVPGQHRYEALKLFSETCKNASEPQRLAHSSRFYQMLAQLRQPLAEHLPVTTKTDADSALYNPRINSSFKPANENADVKEAHDRTGAIDIQANKDSDSWFNRPCTPPRTAQRSCMSRNSPNSRPIPVAQSARSSASLGAYSSATSSAYNSAVSSMSSTGISISSQKTKEYPAAEWRRRRNEITRLYIDQDMTLKQMQTVMRHNGFDATQRQYKRRFDEWQLRKNVTTEDKLAIIAKQHQRRVLGKRTVFALNGKPMGDSKLRQLLKGIQIDSADLLGERRTPPQVTYFTPSGSNDFSVRQDVATELDTQNYLASSPKDDGVKGGDGVGSNGDDITHSESFELSINLDPLWVNYEHELEEPCLDRMDRVELDLESGATIRPHPLSIQRLSPATFISQPGACAIQPGTPRIAENPMPVCEELGDVGHRDLTFEDIFLHLEEPYPNHNLDWLDATTDST</sequence>
<feature type="region of interest" description="Disordered" evidence="1">
    <location>
        <begin position="367"/>
        <end position="391"/>
    </location>
</feature>
<feature type="region of interest" description="Disordered" evidence="1">
    <location>
        <begin position="147"/>
        <end position="187"/>
    </location>
</feature>
<name>A0A8H3EHD8_9LECA</name>
<evidence type="ECO:0000313" key="3">
    <source>
        <dbReference type="EMBL" id="CAF9905655.1"/>
    </source>
</evidence>
<dbReference type="OrthoDB" id="5986190at2759"/>
<feature type="domain" description="Clr5" evidence="2">
    <location>
        <begin position="229"/>
        <end position="280"/>
    </location>
</feature>
<dbReference type="Proteomes" id="UP000664169">
    <property type="component" value="Unassembled WGS sequence"/>
</dbReference>
<protein>
    <recommendedName>
        <fullName evidence="2">Clr5 domain-containing protein</fullName>
    </recommendedName>
</protein>
<dbReference type="EMBL" id="CAJPDQ010000002">
    <property type="protein sequence ID" value="CAF9905655.1"/>
    <property type="molecule type" value="Genomic_DNA"/>
</dbReference>
<accession>A0A8H3EHD8</accession>
<keyword evidence="4" id="KW-1185">Reference proteome</keyword>
<organism evidence="3 4">
    <name type="scientific">Gomphillus americanus</name>
    <dbReference type="NCBI Taxonomy" id="1940652"/>
    <lineage>
        <taxon>Eukaryota</taxon>
        <taxon>Fungi</taxon>
        <taxon>Dikarya</taxon>
        <taxon>Ascomycota</taxon>
        <taxon>Pezizomycotina</taxon>
        <taxon>Lecanoromycetes</taxon>
        <taxon>OSLEUM clade</taxon>
        <taxon>Ostropomycetidae</taxon>
        <taxon>Ostropales</taxon>
        <taxon>Graphidaceae</taxon>
        <taxon>Gomphilloideae</taxon>
        <taxon>Gomphillus</taxon>
    </lineage>
</organism>
<dbReference type="InterPro" id="IPR025676">
    <property type="entry name" value="Clr5_dom"/>
</dbReference>
<dbReference type="PANTHER" id="PTHR38788:SF3">
    <property type="entry name" value="CLR5 DOMAIN-CONTAINING PROTEIN"/>
    <property type="match status" value="1"/>
</dbReference>